<evidence type="ECO:0000256" key="1">
    <source>
        <dbReference type="ARBA" id="ARBA00022771"/>
    </source>
</evidence>
<evidence type="ECO:0000256" key="4">
    <source>
        <dbReference type="SAM" id="MobiDB-lite"/>
    </source>
</evidence>
<dbReference type="WBParaSite" id="BXY_0919000.1">
    <property type="protein sequence ID" value="BXY_0919000.1"/>
    <property type="gene ID" value="BXY_0919000"/>
</dbReference>
<proteinExistence type="predicted"/>
<gene>
    <name evidence="6" type="ORF">BXYJ_LOCUS425</name>
</gene>
<dbReference type="GO" id="GO:0008270">
    <property type="term" value="F:zinc ion binding"/>
    <property type="evidence" value="ECO:0007669"/>
    <property type="project" value="UniProtKB-KW"/>
</dbReference>
<protein>
    <submittedName>
        <fullName evidence="6">(pine wood nematode) hypothetical protein</fullName>
    </submittedName>
    <submittedName>
        <fullName evidence="10">RING-type domain-containing protein</fullName>
    </submittedName>
</protein>
<sequence>MEENQGAREDPEVIVIEPFFDEDPEEEDFPTTFDNECPVCLERIVGRRFRCPNGHNSYCESCGISAFDINRRIQCPLCRARSYQPEIATTPEPALGSGSERLSQASQWSEKSRDSEPEAFLNFARSHEPEPELQIWPRLRLWEQRAGAEILTVAISGAIGIAEVKSNSILQRHDSFSRQRCDFRCDIELITFPTDKKHQA</sequence>
<dbReference type="SUPFAM" id="SSF57850">
    <property type="entry name" value="RING/U-box"/>
    <property type="match status" value="1"/>
</dbReference>
<evidence type="ECO:0000313" key="10">
    <source>
        <dbReference type="WBParaSite" id="BXY_0919000.1"/>
    </source>
</evidence>
<dbReference type="PROSITE" id="PS50089">
    <property type="entry name" value="ZF_RING_2"/>
    <property type="match status" value="1"/>
</dbReference>
<dbReference type="InterPro" id="IPR001841">
    <property type="entry name" value="Znf_RING"/>
</dbReference>
<organism evidence="8 10">
    <name type="scientific">Bursaphelenchus xylophilus</name>
    <name type="common">Pinewood nematode worm</name>
    <name type="synonym">Aphelenchoides xylophilus</name>
    <dbReference type="NCBI Taxonomy" id="6326"/>
    <lineage>
        <taxon>Eukaryota</taxon>
        <taxon>Metazoa</taxon>
        <taxon>Ecdysozoa</taxon>
        <taxon>Nematoda</taxon>
        <taxon>Chromadorea</taxon>
        <taxon>Rhabditida</taxon>
        <taxon>Tylenchina</taxon>
        <taxon>Tylenchomorpha</taxon>
        <taxon>Aphelenchoidea</taxon>
        <taxon>Aphelenchoididae</taxon>
        <taxon>Bursaphelenchus</taxon>
    </lineage>
</organism>
<feature type="region of interest" description="Disordered" evidence="4">
    <location>
        <begin position="89"/>
        <end position="115"/>
    </location>
</feature>
<name>A0A1I7S847_BURXY</name>
<feature type="domain" description="RING-type" evidence="5">
    <location>
        <begin position="37"/>
        <end position="79"/>
    </location>
</feature>
<keyword evidence="1 3" id="KW-0479">Metal-binding</keyword>
<evidence type="ECO:0000313" key="9">
    <source>
        <dbReference type="Proteomes" id="UP000659654"/>
    </source>
</evidence>
<dbReference type="Gene3D" id="3.30.40.10">
    <property type="entry name" value="Zinc/RING finger domain, C3HC4 (zinc finger)"/>
    <property type="match status" value="1"/>
</dbReference>
<dbReference type="Proteomes" id="UP000095284">
    <property type="component" value="Unplaced"/>
</dbReference>
<evidence type="ECO:0000256" key="2">
    <source>
        <dbReference type="ARBA" id="ARBA00022833"/>
    </source>
</evidence>
<reference evidence="10" key="1">
    <citation type="submission" date="2016-11" db="UniProtKB">
        <authorList>
            <consortium name="WormBaseParasite"/>
        </authorList>
    </citation>
    <scope>IDENTIFICATION</scope>
</reference>
<keyword evidence="2" id="KW-0862">Zinc</keyword>
<dbReference type="Proteomes" id="UP000582659">
    <property type="component" value="Unassembled WGS sequence"/>
</dbReference>
<evidence type="ECO:0000313" key="6">
    <source>
        <dbReference type="EMBL" id="CAD5208189.1"/>
    </source>
</evidence>
<keyword evidence="1 3" id="KW-0863">Zinc-finger</keyword>
<evidence type="ECO:0000313" key="7">
    <source>
        <dbReference type="EMBL" id="CAG9080579.1"/>
    </source>
</evidence>
<dbReference type="EMBL" id="CAJFDI010000001">
    <property type="protein sequence ID" value="CAD5208189.1"/>
    <property type="molecule type" value="Genomic_DNA"/>
</dbReference>
<keyword evidence="9" id="KW-1185">Reference proteome</keyword>
<evidence type="ECO:0000256" key="3">
    <source>
        <dbReference type="PROSITE-ProRule" id="PRU00175"/>
    </source>
</evidence>
<accession>A0A1I7S847</accession>
<dbReference type="Proteomes" id="UP000659654">
    <property type="component" value="Unassembled WGS sequence"/>
</dbReference>
<dbReference type="AlphaFoldDB" id="A0A1I7S847"/>
<feature type="compositionally biased region" description="Polar residues" evidence="4">
    <location>
        <begin position="100"/>
        <end position="109"/>
    </location>
</feature>
<reference evidence="7" key="2">
    <citation type="submission" date="2020-08" db="EMBL/GenBank/DDBJ databases">
        <authorList>
            <person name="Kikuchi T."/>
        </authorList>
    </citation>
    <scope>NUCLEOTIDE SEQUENCE</scope>
    <source>
        <strain evidence="6">Ka4C1</strain>
    </source>
</reference>
<dbReference type="EMBL" id="CAJFCV020000001">
    <property type="protein sequence ID" value="CAG9080579.1"/>
    <property type="molecule type" value="Genomic_DNA"/>
</dbReference>
<evidence type="ECO:0000313" key="8">
    <source>
        <dbReference type="Proteomes" id="UP000095284"/>
    </source>
</evidence>
<dbReference type="InterPro" id="IPR013083">
    <property type="entry name" value="Znf_RING/FYVE/PHD"/>
</dbReference>
<evidence type="ECO:0000259" key="5">
    <source>
        <dbReference type="PROSITE" id="PS50089"/>
    </source>
</evidence>